<dbReference type="RefSeq" id="XP_011290976.2">
    <property type="nucleotide sequence ID" value="XM_011292674.3"/>
</dbReference>
<dbReference type="InterPro" id="IPR001107">
    <property type="entry name" value="Band_7"/>
</dbReference>
<dbReference type="FunFam" id="3.30.479.30:FF:000001">
    <property type="entry name" value="Prohibitin 2"/>
    <property type="match status" value="1"/>
</dbReference>
<dbReference type="GO" id="GO:0005743">
    <property type="term" value="C:mitochondrial inner membrane"/>
    <property type="evidence" value="ECO:0007669"/>
    <property type="project" value="UniProtKB-SubCell"/>
</dbReference>
<dbReference type="AlphaFoldDB" id="E7E1I0"/>
<dbReference type="CDD" id="cd03401">
    <property type="entry name" value="SPFH_prohibitin"/>
    <property type="match status" value="1"/>
</dbReference>
<dbReference type="InterPro" id="IPR000163">
    <property type="entry name" value="Prohibitin"/>
</dbReference>
<dbReference type="PANTHER" id="PTHR23222:SF0">
    <property type="entry name" value="PROHIBITIN 1"/>
    <property type="match status" value="1"/>
</dbReference>
<dbReference type="OrthoDB" id="275637at2759"/>
<evidence type="ECO:0000313" key="4">
    <source>
        <dbReference type="EMBL" id="ADT92002.1"/>
    </source>
</evidence>
<comment type="subcellular location">
    <subcellularLocation>
        <location evidence="2">Mitochondrion inner membrane</location>
    </subcellularLocation>
</comment>
<dbReference type="SMR" id="E7E1I0"/>
<dbReference type="Gene3D" id="3.30.479.30">
    <property type="entry name" value="Band 7 domain"/>
    <property type="match status" value="1"/>
</dbReference>
<dbReference type="eggNOG" id="KOG3083">
    <property type="taxonomic scope" value="Eukaryota"/>
</dbReference>
<organism evidence="4">
    <name type="scientific">Musca domestica</name>
    <name type="common">House fly</name>
    <dbReference type="NCBI Taxonomy" id="7370"/>
    <lineage>
        <taxon>Eukaryota</taxon>
        <taxon>Metazoa</taxon>
        <taxon>Ecdysozoa</taxon>
        <taxon>Arthropoda</taxon>
        <taxon>Hexapoda</taxon>
        <taxon>Insecta</taxon>
        <taxon>Pterygota</taxon>
        <taxon>Neoptera</taxon>
        <taxon>Endopterygota</taxon>
        <taxon>Diptera</taxon>
        <taxon>Brachycera</taxon>
        <taxon>Muscomorpha</taxon>
        <taxon>Muscoidea</taxon>
        <taxon>Muscidae</taxon>
        <taxon>Musca</taxon>
    </lineage>
</organism>
<feature type="domain" description="Band 7" evidence="3">
    <location>
        <begin position="26"/>
        <end position="187"/>
    </location>
</feature>
<dbReference type="KEGG" id="mde:101899964"/>
<dbReference type="VEuPathDB" id="VectorBase:MDOA001218"/>
<dbReference type="Pfam" id="PF01145">
    <property type="entry name" value="Band_7"/>
    <property type="match status" value="1"/>
</dbReference>
<dbReference type="EnsemblMetazoa" id="MDOA001218-RB">
    <property type="protein sequence ID" value="MDOA001218-PB"/>
    <property type="gene ID" value="MDOA001218"/>
</dbReference>
<dbReference type="SMART" id="SM00244">
    <property type="entry name" value="PHB"/>
    <property type="match status" value="1"/>
</dbReference>
<dbReference type="InterPro" id="IPR036013">
    <property type="entry name" value="Band_7/SPFH_dom_sf"/>
</dbReference>
<dbReference type="SUPFAM" id="SSF117892">
    <property type="entry name" value="Band 7/SPFH domain"/>
    <property type="match status" value="1"/>
</dbReference>
<reference evidence="5" key="2">
    <citation type="submission" date="2021-01" db="UniProtKB">
        <authorList>
            <consortium name="EnsemblMetazoa"/>
        </authorList>
    </citation>
    <scope>IDENTIFICATION</scope>
    <source>
        <strain evidence="5">Aabys</strain>
    </source>
</reference>
<evidence type="ECO:0000259" key="3">
    <source>
        <dbReference type="SMART" id="SM00244"/>
    </source>
</evidence>
<dbReference type="PANTHER" id="PTHR23222">
    <property type="entry name" value="PROHIBITIN"/>
    <property type="match status" value="1"/>
</dbReference>
<keyword evidence="2" id="KW-0999">Mitochondrion inner membrane</keyword>
<evidence type="ECO:0000313" key="6">
    <source>
        <dbReference type="Proteomes" id="UP001652621"/>
    </source>
</evidence>
<dbReference type="GO" id="GO:0007005">
    <property type="term" value="P:mitochondrion organization"/>
    <property type="evidence" value="ECO:0007669"/>
    <property type="project" value="TreeGrafter"/>
</dbReference>
<dbReference type="EMBL" id="HQ588351">
    <property type="protein sequence ID" value="ADT92002.1"/>
    <property type="molecule type" value="mRNA"/>
</dbReference>
<evidence type="ECO:0000313" key="7">
    <source>
        <dbReference type="RefSeq" id="NP_001273833.1"/>
    </source>
</evidence>
<name>E7E1I0_MUSDO</name>
<gene>
    <name evidence="7" type="primary">prohibitin</name>
    <name evidence="5" type="synonym">101899964</name>
</gene>
<sequence length="277" mass="30537">MAAQFFNRIGQLGLGVALVGGVVNSALYNVDGGHRAVIFDRFTGVKNEVTGEGTHFFIPWVQRPIIYDIRSQPRNVPVVTGSKDLQNVNITLRILYRPIPDQLPRIYTILGQDYDERVLPSIAPEVLKAVVAQFDAGELITQREIVSQRVSDELTERAKQFGFILDDISITHLTFGREFTQAVEMKQVAQQEAEKARFVVEKAEQQKLAAIISAEGDAAAAELLAKSFAEAGDGLVELRRIEAAEDIAYQLSRSRGVAYLPGNQSTLLNLPSNTLAQ</sequence>
<evidence type="ECO:0000256" key="1">
    <source>
        <dbReference type="ARBA" id="ARBA00009658"/>
    </source>
</evidence>
<keyword evidence="2" id="KW-0496">Mitochondrion</keyword>
<dbReference type="PRINTS" id="PR00679">
    <property type="entry name" value="PROHIBITIN"/>
</dbReference>
<evidence type="ECO:0000256" key="2">
    <source>
        <dbReference type="RuleBase" id="RU366048"/>
    </source>
</evidence>
<dbReference type="VEuPathDB" id="VectorBase:MDOMA2_005362"/>
<dbReference type="GeneID" id="101899964"/>
<keyword evidence="2" id="KW-0472">Membrane</keyword>
<reference evidence="7" key="3">
    <citation type="submission" date="2025-04" db="UniProtKB">
        <authorList>
            <consortium name="RefSeq"/>
        </authorList>
    </citation>
    <scope>IDENTIFICATION</scope>
</reference>
<proteinExistence type="evidence at transcript level"/>
<dbReference type="EnsemblMetazoa" id="MDOA001218-RC">
    <property type="protein sequence ID" value="MDOA001218-PC"/>
    <property type="gene ID" value="MDOA001218"/>
</dbReference>
<keyword evidence="6" id="KW-1185">Reference proteome</keyword>
<dbReference type="CTD" id="5245"/>
<dbReference type="STRING" id="7370.E7E1I0"/>
<comment type="similarity">
    <text evidence="1 2">Belongs to the prohibitin family.</text>
</comment>
<dbReference type="RefSeq" id="NP_001273833.1">
    <property type="nucleotide sequence ID" value="NM_001286904.1"/>
</dbReference>
<reference evidence="4" key="1">
    <citation type="submission" date="2010-11" db="EMBL/GenBank/DDBJ databases">
        <title>Cloning and analysis of prohibitin gene from Musca domestica L. (housefly).</title>
        <authorList>
            <person name="Liu H."/>
            <person name="Li X."/>
        </authorList>
    </citation>
    <scope>NUCLEOTIDE SEQUENCE</scope>
</reference>
<evidence type="ECO:0000313" key="5">
    <source>
        <dbReference type="EnsemblMetazoa" id="MDOA001218-PB"/>
    </source>
</evidence>
<accession>E7E1I0</accession>
<protein>
    <recommendedName>
        <fullName evidence="2">Prohibitin</fullName>
    </recommendedName>
</protein>
<dbReference type="Proteomes" id="UP001652621">
    <property type="component" value="Unplaced"/>
</dbReference>